<proteinExistence type="predicted"/>
<protein>
    <recommendedName>
        <fullName evidence="4">PH domain-containing protein</fullName>
    </recommendedName>
</protein>
<sequence>MTFEVDQKLRPELARGERLLWSGMPQQGLRWRTADWFAVPFTLFWLYMLMFGTFRHGIQTDQPPLYLMPEGIPFVLVGFYMLAGRFLVDWYQRTRTYYGLTDQRVIILGGLFNRQIKSVTLATLSDITLSARSNGSGTITFGPGASTSSWFGRSSWGSVNNQQAPAFDMIEDVRKVYAMTREAQQANRIRAVV</sequence>
<evidence type="ECO:0000256" key="1">
    <source>
        <dbReference type="SAM" id="Phobius"/>
    </source>
</evidence>
<gene>
    <name evidence="2" type="ORF">GCM10008098_00270</name>
</gene>
<keyword evidence="3" id="KW-1185">Reference proteome</keyword>
<organism evidence="2 3">
    <name type="scientific">Rhodanobacter panaciterrae</name>
    <dbReference type="NCBI Taxonomy" id="490572"/>
    <lineage>
        <taxon>Bacteria</taxon>
        <taxon>Pseudomonadati</taxon>
        <taxon>Pseudomonadota</taxon>
        <taxon>Gammaproteobacteria</taxon>
        <taxon>Lysobacterales</taxon>
        <taxon>Rhodanobacteraceae</taxon>
        <taxon>Rhodanobacter</taxon>
    </lineage>
</organism>
<name>A0ABQ2ZH41_9GAMM</name>
<evidence type="ECO:0000313" key="3">
    <source>
        <dbReference type="Proteomes" id="UP000621898"/>
    </source>
</evidence>
<dbReference type="EMBL" id="BMXT01000001">
    <property type="protein sequence ID" value="GGY13591.1"/>
    <property type="molecule type" value="Genomic_DNA"/>
</dbReference>
<keyword evidence="1" id="KW-0472">Membrane</keyword>
<feature type="transmembrane region" description="Helical" evidence="1">
    <location>
        <begin position="34"/>
        <end position="54"/>
    </location>
</feature>
<dbReference type="RefSeq" id="WP_189439172.1">
    <property type="nucleotide sequence ID" value="NZ_BMXT01000001.1"/>
</dbReference>
<keyword evidence="1" id="KW-1133">Transmembrane helix</keyword>
<evidence type="ECO:0008006" key="4">
    <source>
        <dbReference type="Google" id="ProtNLM"/>
    </source>
</evidence>
<evidence type="ECO:0000313" key="2">
    <source>
        <dbReference type="EMBL" id="GGY13591.1"/>
    </source>
</evidence>
<comment type="caution">
    <text evidence="2">The sequence shown here is derived from an EMBL/GenBank/DDBJ whole genome shotgun (WGS) entry which is preliminary data.</text>
</comment>
<feature type="transmembrane region" description="Helical" evidence="1">
    <location>
        <begin position="66"/>
        <end position="88"/>
    </location>
</feature>
<dbReference type="Proteomes" id="UP000621898">
    <property type="component" value="Unassembled WGS sequence"/>
</dbReference>
<reference evidence="3" key="1">
    <citation type="journal article" date="2019" name="Int. J. Syst. Evol. Microbiol.">
        <title>The Global Catalogue of Microorganisms (GCM) 10K type strain sequencing project: providing services to taxonomists for standard genome sequencing and annotation.</title>
        <authorList>
            <consortium name="The Broad Institute Genomics Platform"/>
            <consortium name="The Broad Institute Genome Sequencing Center for Infectious Disease"/>
            <person name="Wu L."/>
            <person name="Ma J."/>
        </authorList>
    </citation>
    <scope>NUCLEOTIDE SEQUENCE [LARGE SCALE GENOMIC DNA]</scope>
    <source>
        <strain evidence="3">KCTC 22232</strain>
    </source>
</reference>
<accession>A0ABQ2ZH41</accession>
<keyword evidence="1" id="KW-0812">Transmembrane</keyword>